<dbReference type="InterPro" id="IPR022641">
    <property type="entry name" value="CheR_N"/>
</dbReference>
<keyword evidence="9" id="KW-1185">Reference proteome</keyword>
<proteinExistence type="predicted"/>
<dbReference type="GO" id="GO:0032259">
    <property type="term" value="P:methylation"/>
    <property type="evidence" value="ECO:0007669"/>
    <property type="project" value="UniProtKB-KW"/>
</dbReference>
<gene>
    <name evidence="8" type="ordered locus">Slit_1585</name>
</gene>
<dbReference type="SMART" id="SM00138">
    <property type="entry name" value="MeTrc"/>
    <property type="match status" value="1"/>
</dbReference>
<dbReference type="PROSITE" id="PS50123">
    <property type="entry name" value="CHER"/>
    <property type="match status" value="1"/>
</dbReference>
<dbReference type="InterPro" id="IPR036804">
    <property type="entry name" value="CheR_N_sf"/>
</dbReference>
<reference evidence="8 9" key="1">
    <citation type="submission" date="2010-03" db="EMBL/GenBank/DDBJ databases">
        <title>Complete sequence of Sideroxydans lithotrophicus ES-1.</title>
        <authorList>
            <consortium name="US DOE Joint Genome Institute"/>
            <person name="Lucas S."/>
            <person name="Copeland A."/>
            <person name="Lapidus A."/>
            <person name="Cheng J.-F."/>
            <person name="Bruce D."/>
            <person name="Goodwin L."/>
            <person name="Pitluck S."/>
            <person name="Munk A.C."/>
            <person name="Detter J.C."/>
            <person name="Han C."/>
            <person name="Tapia R."/>
            <person name="Larimer F."/>
            <person name="Land M."/>
            <person name="Hauser L."/>
            <person name="Kyrpides N."/>
            <person name="Ivanova N."/>
            <person name="Emerson D."/>
            <person name="Woyke T."/>
        </authorList>
    </citation>
    <scope>NUCLEOTIDE SEQUENCE [LARGE SCALE GENOMIC DNA]</scope>
    <source>
        <strain evidence="8 9">ES-1</strain>
    </source>
</reference>
<feature type="binding site" evidence="6">
    <location>
        <position position="119"/>
    </location>
    <ligand>
        <name>S-adenosyl-L-methionine</name>
        <dbReference type="ChEBI" id="CHEBI:59789"/>
    </ligand>
</feature>
<dbReference type="HOGENOM" id="CLU_025854_0_0_4"/>
<dbReference type="Proteomes" id="UP000001625">
    <property type="component" value="Chromosome"/>
</dbReference>
<dbReference type="AlphaFoldDB" id="D5CS82"/>
<keyword evidence="3 5" id="KW-0808">Transferase</keyword>
<evidence type="ECO:0000313" key="8">
    <source>
        <dbReference type="EMBL" id="ADE11818.1"/>
    </source>
</evidence>
<evidence type="ECO:0000256" key="1">
    <source>
        <dbReference type="ARBA" id="ARBA00001541"/>
    </source>
</evidence>
<feature type="binding site" evidence="6">
    <location>
        <position position="81"/>
    </location>
    <ligand>
        <name>S-adenosyl-L-methionine</name>
        <dbReference type="ChEBI" id="CHEBI:59789"/>
    </ligand>
</feature>
<dbReference type="OrthoDB" id="9816309at2"/>
<dbReference type="EMBL" id="CP001965">
    <property type="protein sequence ID" value="ADE11818.1"/>
    <property type="molecule type" value="Genomic_DNA"/>
</dbReference>
<dbReference type="Gene3D" id="1.10.155.10">
    <property type="entry name" value="Chemotaxis receptor methyltransferase CheR, N-terminal domain"/>
    <property type="match status" value="1"/>
</dbReference>
<name>D5CS82_SIDLE</name>
<dbReference type="PIRSF" id="PIRSF000410">
    <property type="entry name" value="CheR"/>
    <property type="match status" value="1"/>
</dbReference>
<comment type="function">
    <text evidence="5">Methylation of the membrane-bound methyl-accepting chemotaxis proteins (MCP) to form gamma-glutamyl methyl ester residues in MCP.</text>
</comment>
<dbReference type="InterPro" id="IPR000780">
    <property type="entry name" value="CheR_MeTrfase"/>
</dbReference>
<dbReference type="eggNOG" id="COG1352">
    <property type="taxonomic scope" value="Bacteria"/>
</dbReference>
<dbReference type="Pfam" id="PF03705">
    <property type="entry name" value="CheR_N"/>
    <property type="match status" value="1"/>
</dbReference>
<dbReference type="InterPro" id="IPR029063">
    <property type="entry name" value="SAM-dependent_MTases_sf"/>
</dbReference>
<evidence type="ECO:0000256" key="4">
    <source>
        <dbReference type="ARBA" id="ARBA00022691"/>
    </source>
</evidence>
<feature type="binding site" evidence="6">
    <location>
        <position position="85"/>
    </location>
    <ligand>
        <name>S-adenosyl-L-methionine</name>
        <dbReference type="ChEBI" id="CHEBI:59789"/>
    </ligand>
</feature>
<evidence type="ECO:0000256" key="6">
    <source>
        <dbReference type="PIRSR" id="PIRSR000410-1"/>
    </source>
</evidence>
<feature type="binding site" evidence="6">
    <location>
        <begin position="200"/>
        <end position="201"/>
    </location>
    <ligand>
        <name>S-adenosyl-L-methionine</name>
        <dbReference type="ChEBI" id="CHEBI:59789"/>
    </ligand>
</feature>
<evidence type="ECO:0000256" key="3">
    <source>
        <dbReference type="ARBA" id="ARBA00022679"/>
    </source>
</evidence>
<dbReference type="InterPro" id="IPR022642">
    <property type="entry name" value="CheR_C"/>
</dbReference>
<dbReference type="InterPro" id="IPR026024">
    <property type="entry name" value="Chemotaxis_MeTrfase_CheR"/>
</dbReference>
<dbReference type="SUPFAM" id="SSF53335">
    <property type="entry name" value="S-adenosyl-L-methionine-dependent methyltransferases"/>
    <property type="match status" value="1"/>
</dbReference>
<dbReference type="GO" id="GO:0008983">
    <property type="term" value="F:protein-glutamate O-methyltransferase activity"/>
    <property type="evidence" value="ECO:0007669"/>
    <property type="project" value="UniProtKB-EC"/>
</dbReference>
<dbReference type="EC" id="2.1.1.80" evidence="5"/>
<evidence type="ECO:0000313" key="9">
    <source>
        <dbReference type="Proteomes" id="UP000001625"/>
    </source>
</evidence>
<keyword evidence="4 5" id="KW-0949">S-adenosyl-L-methionine</keyword>
<dbReference type="SUPFAM" id="SSF47757">
    <property type="entry name" value="Chemotaxis receptor methyltransferase CheR, N-terminal domain"/>
    <property type="match status" value="1"/>
</dbReference>
<dbReference type="CDD" id="cd02440">
    <property type="entry name" value="AdoMet_MTases"/>
    <property type="match status" value="1"/>
</dbReference>
<keyword evidence="2 5" id="KW-0489">Methyltransferase</keyword>
<dbReference type="PANTHER" id="PTHR24422:SF26">
    <property type="entry name" value="CHEMOTAXIS PROTEIN METHYLTRANSFERASE"/>
    <property type="match status" value="1"/>
</dbReference>
<dbReference type="Pfam" id="PF01739">
    <property type="entry name" value="CheR"/>
    <property type="match status" value="1"/>
</dbReference>
<dbReference type="InterPro" id="IPR050903">
    <property type="entry name" value="Bact_Chemotaxis_MeTrfase"/>
</dbReference>
<protein>
    <recommendedName>
        <fullName evidence="5">Chemotaxis protein methyltransferase</fullName>
        <ecNumber evidence="5">2.1.1.80</ecNumber>
    </recommendedName>
</protein>
<sequence length="273" mass="31446">MTVTSQPSLSDQEFRQFQTMIYEIAGISMSDAKKPLVSGRLVKRLKQHGLKSYGDYFRILMQKDRRDELQIAIDLLTTNETFFFREPRHFDFLRQQAPSLSRPDRPFRVWSAASSSGEEPYTIAMSLADVLGDSAWEVIGSDISTRVLEKARSGHYPMKRIEGIPRHYLSRFCLKGVGQQEGTFLIDRHVRNRVTFMQVNLNETLPKLGEFDVIFLRNVMIYFDMETKRSVVERMLPLLRPGGYFIVSHSESLNGITDVLKVVTPSVYRKPNA</sequence>
<feature type="binding site" evidence="6">
    <location>
        <position position="142"/>
    </location>
    <ligand>
        <name>S-adenosyl-L-methionine</name>
        <dbReference type="ChEBI" id="CHEBI:59789"/>
    </ligand>
</feature>
<evidence type="ECO:0000259" key="7">
    <source>
        <dbReference type="PROSITE" id="PS50123"/>
    </source>
</evidence>
<comment type="catalytic activity">
    <reaction evidence="1 5">
        <text>L-glutamyl-[protein] + S-adenosyl-L-methionine = [protein]-L-glutamate 5-O-methyl ester + S-adenosyl-L-homocysteine</text>
        <dbReference type="Rhea" id="RHEA:24452"/>
        <dbReference type="Rhea" id="RHEA-COMP:10208"/>
        <dbReference type="Rhea" id="RHEA-COMP:10311"/>
        <dbReference type="ChEBI" id="CHEBI:29973"/>
        <dbReference type="ChEBI" id="CHEBI:57856"/>
        <dbReference type="ChEBI" id="CHEBI:59789"/>
        <dbReference type="ChEBI" id="CHEBI:82795"/>
        <dbReference type="EC" id="2.1.1.80"/>
    </reaction>
</comment>
<feature type="binding site" evidence="6">
    <location>
        <begin position="217"/>
        <end position="218"/>
    </location>
    <ligand>
        <name>S-adenosyl-L-methionine</name>
        <dbReference type="ChEBI" id="CHEBI:59789"/>
    </ligand>
</feature>
<organism evidence="8 9">
    <name type="scientific">Sideroxydans lithotrophicus (strain ES-1)</name>
    <dbReference type="NCBI Taxonomy" id="580332"/>
    <lineage>
        <taxon>Bacteria</taxon>
        <taxon>Pseudomonadati</taxon>
        <taxon>Pseudomonadota</taxon>
        <taxon>Betaproteobacteria</taxon>
        <taxon>Nitrosomonadales</taxon>
        <taxon>Gallionellaceae</taxon>
        <taxon>Sideroxydans</taxon>
    </lineage>
</organism>
<dbReference type="Gene3D" id="3.40.50.150">
    <property type="entry name" value="Vaccinia Virus protein VP39"/>
    <property type="match status" value="1"/>
</dbReference>
<dbReference type="PANTHER" id="PTHR24422">
    <property type="entry name" value="CHEMOTAXIS PROTEIN METHYLTRANSFERASE"/>
    <property type="match status" value="1"/>
</dbReference>
<accession>D5CS82</accession>
<feature type="binding site" evidence="6">
    <location>
        <position position="79"/>
    </location>
    <ligand>
        <name>S-adenosyl-L-methionine</name>
        <dbReference type="ChEBI" id="CHEBI:59789"/>
    </ligand>
</feature>
<evidence type="ECO:0000256" key="5">
    <source>
        <dbReference type="PIRNR" id="PIRNR000410"/>
    </source>
</evidence>
<dbReference type="PRINTS" id="PR00996">
    <property type="entry name" value="CHERMTFRASE"/>
</dbReference>
<dbReference type="KEGG" id="slt:Slit_1585"/>
<evidence type="ECO:0000256" key="2">
    <source>
        <dbReference type="ARBA" id="ARBA00022603"/>
    </source>
</evidence>
<dbReference type="STRING" id="580332.Slit_1585"/>
<feature type="domain" description="CheR-type methyltransferase" evidence="7">
    <location>
        <begin position="2"/>
        <end position="273"/>
    </location>
</feature>